<reference evidence="5" key="2">
    <citation type="submission" date="2021-04" db="EMBL/GenBank/DDBJ databases">
        <authorList>
            <person name="Gilroy R."/>
        </authorList>
    </citation>
    <scope>NUCLEOTIDE SEQUENCE</scope>
    <source>
        <strain evidence="5">CHK195-9823</strain>
    </source>
</reference>
<dbReference type="InterPro" id="IPR020449">
    <property type="entry name" value="Tscrpt_reg_AraC-type_HTH"/>
</dbReference>
<keyword evidence="3" id="KW-0804">Transcription</keyword>
<accession>A0A9D1TEK1</accession>
<reference evidence="5" key="1">
    <citation type="journal article" date="2021" name="PeerJ">
        <title>Extensive microbial diversity within the chicken gut microbiome revealed by metagenomics and culture.</title>
        <authorList>
            <person name="Gilroy R."/>
            <person name="Ravi A."/>
            <person name="Getino M."/>
            <person name="Pursley I."/>
            <person name="Horton D.L."/>
            <person name="Alikhan N.F."/>
            <person name="Baker D."/>
            <person name="Gharbi K."/>
            <person name="Hall N."/>
            <person name="Watson M."/>
            <person name="Adriaenssens E.M."/>
            <person name="Foster-Nyarko E."/>
            <person name="Jarju S."/>
            <person name="Secka A."/>
            <person name="Antonio M."/>
            <person name="Oren A."/>
            <person name="Chaudhuri R.R."/>
            <person name="La Ragione R."/>
            <person name="Hildebrand F."/>
            <person name="Pallen M.J."/>
        </authorList>
    </citation>
    <scope>NUCLEOTIDE SEQUENCE</scope>
    <source>
        <strain evidence="5">CHK195-9823</strain>
    </source>
</reference>
<evidence type="ECO:0000259" key="4">
    <source>
        <dbReference type="PROSITE" id="PS01124"/>
    </source>
</evidence>
<dbReference type="GO" id="GO:0043565">
    <property type="term" value="F:sequence-specific DNA binding"/>
    <property type="evidence" value="ECO:0007669"/>
    <property type="project" value="InterPro"/>
</dbReference>
<feature type="domain" description="HTH araC/xylS-type" evidence="4">
    <location>
        <begin position="169"/>
        <end position="267"/>
    </location>
</feature>
<dbReference type="Pfam" id="PF12833">
    <property type="entry name" value="HTH_18"/>
    <property type="match status" value="1"/>
</dbReference>
<dbReference type="Gene3D" id="1.10.10.60">
    <property type="entry name" value="Homeodomain-like"/>
    <property type="match status" value="2"/>
</dbReference>
<dbReference type="InterPro" id="IPR009057">
    <property type="entry name" value="Homeodomain-like_sf"/>
</dbReference>
<dbReference type="PANTHER" id="PTHR43280:SF28">
    <property type="entry name" value="HTH-TYPE TRANSCRIPTIONAL ACTIVATOR RHAS"/>
    <property type="match status" value="1"/>
</dbReference>
<dbReference type="PRINTS" id="PR00032">
    <property type="entry name" value="HTHARAC"/>
</dbReference>
<dbReference type="InterPro" id="IPR014710">
    <property type="entry name" value="RmlC-like_jellyroll"/>
</dbReference>
<dbReference type="Pfam" id="PF02311">
    <property type="entry name" value="AraC_binding"/>
    <property type="match status" value="1"/>
</dbReference>
<proteinExistence type="predicted"/>
<evidence type="ECO:0000256" key="3">
    <source>
        <dbReference type="ARBA" id="ARBA00023163"/>
    </source>
</evidence>
<keyword evidence="2" id="KW-0238">DNA-binding</keyword>
<dbReference type="InterPro" id="IPR037923">
    <property type="entry name" value="HTH-like"/>
</dbReference>
<dbReference type="SMART" id="SM00342">
    <property type="entry name" value="HTH_ARAC"/>
    <property type="match status" value="1"/>
</dbReference>
<dbReference type="Gene3D" id="2.60.120.10">
    <property type="entry name" value="Jelly Rolls"/>
    <property type="match status" value="1"/>
</dbReference>
<gene>
    <name evidence="5" type="ORF">H9747_04440</name>
</gene>
<evidence type="ECO:0000256" key="2">
    <source>
        <dbReference type="ARBA" id="ARBA00023125"/>
    </source>
</evidence>
<dbReference type="PROSITE" id="PS01124">
    <property type="entry name" value="HTH_ARAC_FAMILY_2"/>
    <property type="match status" value="1"/>
</dbReference>
<dbReference type="InterPro" id="IPR003313">
    <property type="entry name" value="AraC-bd"/>
</dbReference>
<dbReference type="EMBL" id="DXIQ01000027">
    <property type="protein sequence ID" value="HIV38233.1"/>
    <property type="molecule type" value="Genomic_DNA"/>
</dbReference>
<dbReference type="PROSITE" id="PS00041">
    <property type="entry name" value="HTH_ARAC_FAMILY_1"/>
    <property type="match status" value="1"/>
</dbReference>
<protein>
    <submittedName>
        <fullName evidence="5">AraC family transcriptional regulator</fullName>
    </submittedName>
</protein>
<dbReference type="InterPro" id="IPR018060">
    <property type="entry name" value="HTH_AraC"/>
</dbReference>
<keyword evidence="1" id="KW-0805">Transcription regulation</keyword>
<dbReference type="PANTHER" id="PTHR43280">
    <property type="entry name" value="ARAC-FAMILY TRANSCRIPTIONAL REGULATOR"/>
    <property type="match status" value="1"/>
</dbReference>
<organism evidence="5 6">
    <name type="scientific">Candidatus Blautia stercorigallinarum</name>
    <dbReference type="NCBI Taxonomy" id="2838501"/>
    <lineage>
        <taxon>Bacteria</taxon>
        <taxon>Bacillati</taxon>
        <taxon>Bacillota</taxon>
        <taxon>Clostridia</taxon>
        <taxon>Lachnospirales</taxon>
        <taxon>Lachnospiraceae</taxon>
        <taxon>Blautia</taxon>
    </lineage>
</organism>
<dbReference type="InterPro" id="IPR018062">
    <property type="entry name" value="HTH_AraC-typ_CS"/>
</dbReference>
<dbReference type="Proteomes" id="UP000886814">
    <property type="component" value="Unassembled WGS sequence"/>
</dbReference>
<sequence>MIDQAGIMMAQGKKIACERIQGMNDNMVKSHYHEYFELYYLESGERFHMFQDEMYKMYPGQFMIFAPYSMHRSFGDQNMPFKRLVLYFAPDKVLSAELRKIIEAGVGVYKPDKQEETYVHRILGDMLEEQRNPSLLSDEYMTTQLNGLLLRAARKLKKPERAEKLDRIGEVLHFIHTNFDKEISLEQLSQTFYLSPYYLCREFKKHTNTTIVQYLNVTRIMNAQRKLLETNHSITEISRETGFSNITHFNRVFKSITGVSPSQFRKQL</sequence>
<evidence type="ECO:0000256" key="1">
    <source>
        <dbReference type="ARBA" id="ARBA00023015"/>
    </source>
</evidence>
<dbReference type="SUPFAM" id="SSF46689">
    <property type="entry name" value="Homeodomain-like"/>
    <property type="match status" value="2"/>
</dbReference>
<name>A0A9D1TEK1_9FIRM</name>
<evidence type="ECO:0000313" key="6">
    <source>
        <dbReference type="Proteomes" id="UP000886814"/>
    </source>
</evidence>
<evidence type="ECO:0000313" key="5">
    <source>
        <dbReference type="EMBL" id="HIV38233.1"/>
    </source>
</evidence>
<dbReference type="SUPFAM" id="SSF51215">
    <property type="entry name" value="Regulatory protein AraC"/>
    <property type="match status" value="1"/>
</dbReference>
<dbReference type="AlphaFoldDB" id="A0A9D1TEK1"/>
<dbReference type="GO" id="GO:0003700">
    <property type="term" value="F:DNA-binding transcription factor activity"/>
    <property type="evidence" value="ECO:0007669"/>
    <property type="project" value="InterPro"/>
</dbReference>
<comment type="caution">
    <text evidence="5">The sequence shown here is derived from an EMBL/GenBank/DDBJ whole genome shotgun (WGS) entry which is preliminary data.</text>
</comment>